<accession>A0A1Q5UCM6</accession>
<dbReference type="Proteomes" id="UP000186955">
    <property type="component" value="Unassembled WGS sequence"/>
</dbReference>
<dbReference type="SUPFAM" id="SSF51445">
    <property type="entry name" value="(Trans)glycosidases"/>
    <property type="match status" value="1"/>
</dbReference>
<evidence type="ECO:0000313" key="4">
    <source>
        <dbReference type="Proteomes" id="UP000186955"/>
    </source>
</evidence>
<feature type="domain" description="WSC" evidence="2">
    <location>
        <begin position="990"/>
        <end position="1088"/>
    </location>
</feature>
<dbReference type="GO" id="GO:0009277">
    <property type="term" value="C:fungal-type cell wall"/>
    <property type="evidence" value="ECO:0007669"/>
    <property type="project" value="TreeGrafter"/>
</dbReference>
<keyword evidence="1" id="KW-0732">Signal</keyword>
<dbReference type="InterPro" id="IPR017853">
    <property type="entry name" value="GH"/>
</dbReference>
<dbReference type="InterPro" id="IPR002889">
    <property type="entry name" value="WSC_carb-bd"/>
</dbReference>
<proteinExistence type="predicted"/>
<name>A0A1Q5UCM6_9EURO</name>
<dbReference type="SUPFAM" id="SSF51126">
    <property type="entry name" value="Pectin lyase-like"/>
    <property type="match status" value="2"/>
</dbReference>
<dbReference type="Gene3D" id="2.160.20.10">
    <property type="entry name" value="Single-stranded right-handed beta-helix, Pectin lyase-like"/>
    <property type="match status" value="2"/>
</dbReference>
<dbReference type="Pfam" id="PF12708">
    <property type="entry name" value="Pect-lyase_RHGA_epim"/>
    <property type="match status" value="2"/>
</dbReference>
<feature type="chain" id="PRO_5012457152" evidence="1">
    <location>
        <begin position="19"/>
        <end position="1335"/>
    </location>
</feature>
<reference evidence="3 4" key="1">
    <citation type="submission" date="2016-10" db="EMBL/GenBank/DDBJ databases">
        <title>Genome sequence of the ascomycete fungus Penicillium subrubescens.</title>
        <authorList>
            <person name="De Vries R.P."/>
            <person name="Peng M."/>
            <person name="Dilokpimol A."/>
            <person name="Hilden K."/>
            <person name="Makela M.R."/>
            <person name="Grigoriev I."/>
            <person name="Riley R."/>
            <person name="Granchi Z."/>
        </authorList>
    </citation>
    <scope>NUCLEOTIDE SEQUENCE [LARGE SCALE GENOMIC DNA]</scope>
    <source>
        <strain evidence="3 4">CBS 132785</strain>
    </source>
</reference>
<dbReference type="OrthoDB" id="1046782at2759"/>
<feature type="domain" description="WSC" evidence="2">
    <location>
        <begin position="854"/>
        <end position="952"/>
    </location>
</feature>
<protein>
    <submittedName>
        <fullName evidence="3">Glucan 1,3-beta-glucosidase</fullName>
    </submittedName>
</protein>
<feature type="signal peptide" evidence="1">
    <location>
        <begin position="1"/>
        <end position="18"/>
    </location>
</feature>
<dbReference type="Gene3D" id="3.20.20.80">
    <property type="entry name" value="Glycosidases"/>
    <property type="match status" value="1"/>
</dbReference>
<keyword evidence="4" id="KW-1185">Reference proteome</keyword>
<dbReference type="GO" id="GO:0071966">
    <property type="term" value="P:fungal-type cell wall polysaccharide metabolic process"/>
    <property type="evidence" value="ECO:0007669"/>
    <property type="project" value="TreeGrafter"/>
</dbReference>
<dbReference type="PANTHER" id="PTHR34154:SF13">
    <property type="entry name" value="ASL1-LIKE GLYCOSYL HYDROLASE CATALYTIC DOMAIN-CONTAINING PROTEIN"/>
    <property type="match status" value="1"/>
</dbReference>
<dbReference type="InterPro" id="IPR012334">
    <property type="entry name" value="Pectin_lyas_fold"/>
</dbReference>
<dbReference type="InterPro" id="IPR011050">
    <property type="entry name" value="Pectin_lyase_fold/virulence"/>
</dbReference>
<dbReference type="STRING" id="1316194.A0A1Q5UCM6"/>
<dbReference type="PANTHER" id="PTHR34154">
    <property type="entry name" value="ALKALI-SENSITIVE LINKAGE PROTEIN 1"/>
    <property type="match status" value="1"/>
</dbReference>
<gene>
    <name evidence="3" type="ORF">PENSUB_4385</name>
</gene>
<dbReference type="Pfam" id="PF11790">
    <property type="entry name" value="Glyco_hydro_cc"/>
    <property type="match status" value="1"/>
</dbReference>
<dbReference type="SMART" id="SM00321">
    <property type="entry name" value="WSC"/>
    <property type="match status" value="2"/>
</dbReference>
<evidence type="ECO:0000259" key="2">
    <source>
        <dbReference type="PROSITE" id="PS51212"/>
    </source>
</evidence>
<dbReference type="PROSITE" id="PS51212">
    <property type="entry name" value="WSC"/>
    <property type="match status" value="2"/>
</dbReference>
<dbReference type="InterPro" id="IPR024535">
    <property type="entry name" value="RHGA/B-epi-like_pectate_lyase"/>
</dbReference>
<organism evidence="3 4">
    <name type="scientific">Penicillium subrubescens</name>
    <dbReference type="NCBI Taxonomy" id="1316194"/>
    <lineage>
        <taxon>Eukaryota</taxon>
        <taxon>Fungi</taxon>
        <taxon>Dikarya</taxon>
        <taxon>Ascomycota</taxon>
        <taxon>Pezizomycotina</taxon>
        <taxon>Eurotiomycetes</taxon>
        <taxon>Eurotiomycetidae</taxon>
        <taxon>Eurotiales</taxon>
        <taxon>Aspergillaceae</taxon>
        <taxon>Penicillium</taxon>
    </lineage>
</organism>
<dbReference type="Pfam" id="PF01822">
    <property type="entry name" value="WSC"/>
    <property type="match status" value="2"/>
</dbReference>
<comment type="caution">
    <text evidence="3">The sequence shown here is derived from an EMBL/GenBank/DDBJ whole genome shotgun (WGS) entry which is preliminary data.</text>
</comment>
<sequence>MKFAAAALVSLGLSGAHALVDIPAVSSVVSSALSEYSIYVTHALNPTATATKTPAKATNNVDILARGAVSDPAYWLAGISHRGVAAFNSNPSTYTVFRNVKDYGAKGDGVTDDTAAINAAISAGGRIGPSNGQTSTTTPAIVYFPAGTYIISSSIIDYYFTQLIGNPNDLPVLKASANFPSTWIIDGDQYQSTGNQGWGSTNVFYRQIRNFVLDLTAVPPTVGATGIHWPTAQATTIQNVKILMSSASGTQHQGIFIENGSGGFMSDVTTVGGAYGLNIGSQQFTMRGLTISNAVVGINQIWNWGWTYQGLNINNCGTAISISNGGIDNQAVGSVVILDSTIQNTSKFVDTAYTSTSYSNGSLWLENIQLSNVATAVQDNGNAILAGSSGSMTISGWGQGHSYSPSGPHKFQGPMEPASRPSALLASGTSNYLTQSKPQYEASPVASFLSVRAAGAKGDGQTDDTAALNAALQSAAASNQLLYIDQGTYVVSDTLMVPAGSRIVGEAYPVLLATGSNFANINQPKAVVQIGNAGDSGLFQWSDTIVGTRGSTPGAILVEWNLAATAGSGMWDVHSRIGGFAGSNLQVQQCPTTTAVSSACEAAYMSLWVRSSAKNVYLENVWLWTADHDMDSPANTQISVYTGRGLLVEGSNIWLYGTAVEHHSLYQYQFSGASNIVAGFIQTETPYWQPNPDAAHGPYSVSSSLRDPVYTGGDAFGLRILDTQQISIYGAGLYSFFNNYIGTCSAYPTPENCQAAIFSIEGSTSGLKVFALSTVGTINQVIQDGTVLALASDNLAAYAETIAYLAPAAGTGSNSTTTSLTTSISSTMTMSGSTTLATSVSSKSATSTAPVTTGWALVGCYTDNVSERALPSGIPVPGGASKMTVEACQAGCQALGFTLAGLEYAGECYCGNQVQGGNGPAPDGNAQCNMACNGDSTETCGGPNRLDLYTYGRQTATTAFTTTATASSTVSTVSATSGTASATSTSGATGWVSLGCYTDNISERALPSGIPVPGGASKMTVEACQAGCQALGFTFAGVEYADECYCGNQVQGGNGPAPDGNAQCNMACTGASSETCGGPNRLNLYQYTSSTTPVAKRGLAYNNNNPQDNAMYTTFFAGNSKISWGYDWGFPSNGLPSAWEFVPMLWGLPSGADPDWTAAVKTADTKHILGFNEPDLIYSASSNILPAAAAQGYMTYMQPFAGSVKIGMPSVLWNNVGSSSGGNYNTKQWTNYFLGNCTSCTLDFGAIHWYQDCNAAWFKGNVTDAHATLNLPIWVTEFQCYGTDAQQIAFLQDVLPWMDSQPYVERYAYFGVFPGYLLNSDGTALSDIGKAYASA</sequence>
<dbReference type="InterPro" id="IPR024655">
    <property type="entry name" value="Asl1_glyco_hydro_catalytic"/>
</dbReference>
<evidence type="ECO:0000256" key="1">
    <source>
        <dbReference type="SAM" id="SignalP"/>
    </source>
</evidence>
<dbReference type="InterPro" id="IPR053183">
    <property type="entry name" value="ASL1"/>
</dbReference>
<dbReference type="EMBL" id="MNBE01000379">
    <property type="protein sequence ID" value="OKP10211.1"/>
    <property type="molecule type" value="Genomic_DNA"/>
</dbReference>
<dbReference type="CDD" id="cd23668">
    <property type="entry name" value="GH55_beta13glucanase-like"/>
    <property type="match status" value="1"/>
</dbReference>
<evidence type="ECO:0000313" key="3">
    <source>
        <dbReference type="EMBL" id="OKP10211.1"/>
    </source>
</evidence>